<dbReference type="Proteomes" id="UP000231516">
    <property type="component" value="Unassembled WGS sequence"/>
</dbReference>
<dbReference type="EMBL" id="MDGM01000007">
    <property type="protein sequence ID" value="PIB25822.1"/>
    <property type="molecule type" value="Genomic_DNA"/>
</dbReference>
<evidence type="ECO:0000313" key="3">
    <source>
        <dbReference type="Proteomes" id="UP000231516"/>
    </source>
</evidence>
<keyword evidence="3" id="KW-1185">Reference proteome</keyword>
<feature type="domain" description="Methyltransferase type 11" evidence="1">
    <location>
        <begin position="89"/>
        <end position="131"/>
    </location>
</feature>
<proteinExistence type="predicted"/>
<accession>A0A2G5K9W0</accession>
<evidence type="ECO:0000259" key="1">
    <source>
        <dbReference type="Pfam" id="PF08241"/>
    </source>
</evidence>
<dbReference type="OrthoDB" id="9800231at2"/>
<gene>
    <name evidence="2" type="ORF">BFP76_12515</name>
</gene>
<dbReference type="InterPro" id="IPR029063">
    <property type="entry name" value="SAM-dependent_MTases_sf"/>
</dbReference>
<name>A0A2G5K9W0_9RHOB</name>
<dbReference type="AlphaFoldDB" id="A0A2G5K9W0"/>
<organism evidence="2 3">
    <name type="scientific">Paramylibacter kogurei</name>
    <dbReference type="NCBI Taxonomy" id="1889778"/>
    <lineage>
        <taxon>Bacteria</taxon>
        <taxon>Pseudomonadati</taxon>
        <taxon>Pseudomonadota</taxon>
        <taxon>Alphaproteobacteria</taxon>
        <taxon>Rhodobacterales</taxon>
        <taxon>Paracoccaceae</taxon>
        <taxon>Paramylibacter</taxon>
    </lineage>
</organism>
<dbReference type="Pfam" id="PF08241">
    <property type="entry name" value="Methyltransf_11"/>
    <property type="match status" value="1"/>
</dbReference>
<comment type="caution">
    <text evidence="2">The sequence shown here is derived from an EMBL/GenBank/DDBJ whole genome shotgun (WGS) entry which is preliminary data.</text>
</comment>
<dbReference type="GO" id="GO:0008757">
    <property type="term" value="F:S-adenosylmethionine-dependent methyltransferase activity"/>
    <property type="evidence" value="ECO:0007669"/>
    <property type="project" value="InterPro"/>
</dbReference>
<dbReference type="Gene3D" id="3.40.50.150">
    <property type="entry name" value="Vaccinia Virus protein VP39"/>
    <property type="match status" value="1"/>
</dbReference>
<reference evidence="2 3" key="1">
    <citation type="submission" date="2016-08" db="EMBL/GenBank/DDBJ databases">
        <title>Draft genome of Amylibacter sp. strain 4G11.</title>
        <authorList>
            <person name="Wong S.-K."/>
            <person name="Hamasaki K."/>
            <person name="Yoshizawa S."/>
        </authorList>
    </citation>
    <scope>NUCLEOTIDE SEQUENCE [LARGE SCALE GENOMIC DNA]</scope>
    <source>
        <strain evidence="2 3">4G11</strain>
    </source>
</reference>
<protein>
    <recommendedName>
        <fullName evidence="1">Methyltransferase type 11 domain-containing protein</fullName>
    </recommendedName>
</protein>
<sequence length="257" mass="28790">MHLDVVDLRGFYYRTKLGRIVQRALRVQLIKHWGDTKGQTVVGFGFAAPLLRPFIANSRRVMCLMPGQQGVMPWPEGEPNHSVLVEETAWPIATGKVDKLVVLHGLETCDNAGELLDEIWRVLGPGGQVMFIVPNRSGLWARSDKTPFGFGRPYSVTQLDNQLRQHNFVPERHFSALFFTPSEKPFWLRMARFWEGFGLRSIVPLVAGVVMVEATKQVYARPKSGLGEAVRKPLEALEGIAKPANKPASGKLSIDEY</sequence>
<dbReference type="RefSeq" id="WP_099591559.1">
    <property type="nucleotide sequence ID" value="NZ_MDGM01000007.1"/>
</dbReference>
<dbReference type="InterPro" id="IPR013216">
    <property type="entry name" value="Methyltransf_11"/>
</dbReference>
<evidence type="ECO:0000313" key="2">
    <source>
        <dbReference type="EMBL" id="PIB25822.1"/>
    </source>
</evidence>
<dbReference type="SUPFAM" id="SSF53335">
    <property type="entry name" value="S-adenosyl-L-methionine-dependent methyltransferases"/>
    <property type="match status" value="1"/>
</dbReference>